<dbReference type="Gene3D" id="3.40.395.10">
    <property type="entry name" value="Adenoviral Proteinase, Chain A"/>
    <property type="match status" value="1"/>
</dbReference>
<keyword evidence="6" id="KW-1185">Reference proteome</keyword>
<dbReference type="OrthoDB" id="2979847at2759"/>
<name>A0A067SCA9_GALM3</name>
<dbReference type="Pfam" id="PF02902">
    <property type="entry name" value="Peptidase_C48"/>
    <property type="match status" value="1"/>
</dbReference>
<feature type="domain" description="Ubiquitin-like protease family profile" evidence="4">
    <location>
        <begin position="31"/>
        <end position="200"/>
    </location>
</feature>
<organism evidence="5 6">
    <name type="scientific">Galerina marginata (strain CBS 339.88)</name>
    <dbReference type="NCBI Taxonomy" id="685588"/>
    <lineage>
        <taxon>Eukaryota</taxon>
        <taxon>Fungi</taxon>
        <taxon>Dikarya</taxon>
        <taxon>Basidiomycota</taxon>
        <taxon>Agaricomycotina</taxon>
        <taxon>Agaricomycetes</taxon>
        <taxon>Agaricomycetidae</taxon>
        <taxon>Agaricales</taxon>
        <taxon>Agaricineae</taxon>
        <taxon>Strophariaceae</taxon>
        <taxon>Galerina</taxon>
    </lineage>
</organism>
<keyword evidence="3" id="KW-0378">Hydrolase</keyword>
<dbReference type="EMBL" id="KL142451">
    <property type="protein sequence ID" value="KDR65394.1"/>
    <property type="molecule type" value="Genomic_DNA"/>
</dbReference>
<evidence type="ECO:0000259" key="4">
    <source>
        <dbReference type="PROSITE" id="PS50600"/>
    </source>
</evidence>
<dbReference type="AlphaFoldDB" id="A0A067SCA9"/>
<dbReference type="GO" id="GO:0019783">
    <property type="term" value="F:ubiquitin-like protein peptidase activity"/>
    <property type="evidence" value="ECO:0007669"/>
    <property type="project" value="UniProtKB-ARBA"/>
</dbReference>
<evidence type="ECO:0000256" key="3">
    <source>
        <dbReference type="ARBA" id="ARBA00022801"/>
    </source>
</evidence>
<protein>
    <recommendedName>
        <fullName evidence="4">Ubiquitin-like protease family profile domain-containing protein</fullName>
    </recommendedName>
</protein>
<dbReference type="GO" id="GO:0008234">
    <property type="term" value="F:cysteine-type peptidase activity"/>
    <property type="evidence" value="ECO:0007669"/>
    <property type="project" value="InterPro"/>
</dbReference>
<evidence type="ECO:0000256" key="1">
    <source>
        <dbReference type="ARBA" id="ARBA00005234"/>
    </source>
</evidence>
<reference evidence="6" key="1">
    <citation type="journal article" date="2014" name="Proc. Natl. Acad. Sci. U.S.A.">
        <title>Extensive sampling of basidiomycete genomes demonstrates inadequacy of the white-rot/brown-rot paradigm for wood decay fungi.</title>
        <authorList>
            <person name="Riley R."/>
            <person name="Salamov A.A."/>
            <person name="Brown D.W."/>
            <person name="Nagy L.G."/>
            <person name="Floudas D."/>
            <person name="Held B.W."/>
            <person name="Levasseur A."/>
            <person name="Lombard V."/>
            <person name="Morin E."/>
            <person name="Otillar R."/>
            <person name="Lindquist E.A."/>
            <person name="Sun H."/>
            <person name="LaButti K.M."/>
            <person name="Schmutz J."/>
            <person name="Jabbour D."/>
            <person name="Luo H."/>
            <person name="Baker S.E."/>
            <person name="Pisabarro A.G."/>
            <person name="Walton J.D."/>
            <person name="Blanchette R.A."/>
            <person name="Henrissat B."/>
            <person name="Martin F."/>
            <person name="Cullen D."/>
            <person name="Hibbett D.S."/>
            <person name="Grigoriev I.V."/>
        </authorList>
    </citation>
    <scope>NUCLEOTIDE SEQUENCE [LARGE SCALE GENOMIC DNA]</scope>
    <source>
        <strain evidence="6">CBS 339.88</strain>
    </source>
</reference>
<feature type="non-terminal residue" evidence="5">
    <location>
        <position position="1"/>
    </location>
</feature>
<dbReference type="Proteomes" id="UP000027222">
    <property type="component" value="Unassembled WGS sequence"/>
</dbReference>
<gene>
    <name evidence="5" type="ORF">GALMADRAFT_26651</name>
</gene>
<dbReference type="SUPFAM" id="SSF54001">
    <property type="entry name" value="Cysteine proteinases"/>
    <property type="match status" value="1"/>
</dbReference>
<dbReference type="HOGENOM" id="CLU_1117955_0_0_1"/>
<comment type="similarity">
    <text evidence="1">Belongs to the peptidase C48 family.</text>
</comment>
<keyword evidence="2" id="KW-0645">Protease</keyword>
<feature type="non-terminal residue" evidence="5">
    <location>
        <position position="258"/>
    </location>
</feature>
<sequence length="258" mass="29186">GHTNDTKGLMTRVYNALACISWAGDINGFSASISTDHLTTYLTKEWLSDEHENQMLYLIQQEVSRERRDDGINVCDTFFIKRLTDLLQDANGPNQYTTATEYAWLRERGQEFATGVLDTMVTIANIGDNHWIALVVDFKASKILYGDSMGGTIDEGIEEALTWWIGQHTGKRFTTAFLPITRQRDGHSCGILAWMALAVYLFPEKYSLVDASAVADERLKMFLRVSERHNEKSFDATAEGYAFTFQAPRSEPTDDEIE</sequence>
<proteinExistence type="inferred from homology"/>
<accession>A0A067SCA9</accession>
<evidence type="ECO:0000313" key="6">
    <source>
        <dbReference type="Proteomes" id="UP000027222"/>
    </source>
</evidence>
<evidence type="ECO:0000256" key="2">
    <source>
        <dbReference type="ARBA" id="ARBA00022670"/>
    </source>
</evidence>
<evidence type="ECO:0000313" key="5">
    <source>
        <dbReference type="EMBL" id="KDR65394.1"/>
    </source>
</evidence>
<dbReference type="PROSITE" id="PS50600">
    <property type="entry name" value="ULP_PROTEASE"/>
    <property type="match status" value="1"/>
</dbReference>
<dbReference type="STRING" id="685588.A0A067SCA9"/>
<dbReference type="InterPro" id="IPR003653">
    <property type="entry name" value="Peptidase_C48_C"/>
</dbReference>
<dbReference type="GO" id="GO:0006508">
    <property type="term" value="P:proteolysis"/>
    <property type="evidence" value="ECO:0007669"/>
    <property type="project" value="UniProtKB-KW"/>
</dbReference>
<dbReference type="InterPro" id="IPR038765">
    <property type="entry name" value="Papain-like_cys_pep_sf"/>
</dbReference>